<evidence type="ECO:0000313" key="3">
    <source>
        <dbReference type="Proteomes" id="UP000022082"/>
    </source>
</evidence>
<dbReference type="PATRIC" id="fig|1339327.3.peg.274"/>
<accession>A0A015YH67</accession>
<dbReference type="Proteomes" id="UP000022082">
    <property type="component" value="Unassembled WGS sequence"/>
</dbReference>
<gene>
    <name evidence="2" type="ORF">M136_5014</name>
</gene>
<keyword evidence="1" id="KW-1133">Transmembrane helix</keyword>
<keyword evidence="1" id="KW-0812">Transmembrane</keyword>
<evidence type="ECO:0000256" key="1">
    <source>
        <dbReference type="SAM" id="Phobius"/>
    </source>
</evidence>
<proteinExistence type="predicted"/>
<keyword evidence="1" id="KW-0472">Membrane</keyword>
<name>A0A015YH67_BACFG</name>
<comment type="caution">
    <text evidence="2">The sequence shown here is derived from an EMBL/GenBank/DDBJ whole genome shotgun (WGS) entry which is preliminary data.</text>
</comment>
<feature type="transmembrane region" description="Helical" evidence="1">
    <location>
        <begin position="6"/>
        <end position="28"/>
    </location>
</feature>
<evidence type="ECO:0000313" key="2">
    <source>
        <dbReference type="EMBL" id="EXZ31232.1"/>
    </source>
</evidence>
<sequence>MELLVIPLICVHAVFFPTLPFIGMTVLIPGLPVIIRYAADYG</sequence>
<dbReference type="AlphaFoldDB" id="A0A015YH67"/>
<organism evidence="2 3">
    <name type="scientific">Bacteroides fragilis str. S36L11</name>
    <dbReference type="NCBI Taxonomy" id="1339327"/>
    <lineage>
        <taxon>Bacteria</taxon>
        <taxon>Pseudomonadati</taxon>
        <taxon>Bacteroidota</taxon>
        <taxon>Bacteroidia</taxon>
        <taxon>Bacteroidales</taxon>
        <taxon>Bacteroidaceae</taxon>
        <taxon>Bacteroides</taxon>
    </lineage>
</organism>
<protein>
    <submittedName>
        <fullName evidence="2">Putative membrane protein</fullName>
    </submittedName>
</protein>
<reference evidence="2 3" key="1">
    <citation type="submission" date="2014-02" db="EMBL/GenBank/DDBJ databases">
        <authorList>
            <person name="Sears C."/>
            <person name="Carroll K."/>
            <person name="Sack B.R."/>
            <person name="Qadri F."/>
            <person name="Myers L.L."/>
            <person name="Chung G.-T."/>
            <person name="Escheverria P."/>
            <person name="Fraser C.M."/>
            <person name="Sadzewicz L."/>
            <person name="Shefchek K.A."/>
            <person name="Tallon L."/>
            <person name="Das S.P."/>
            <person name="Daugherty S."/>
            <person name="Mongodin E.F."/>
        </authorList>
    </citation>
    <scope>NUCLEOTIDE SEQUENCE [LARGE SCALE GENOMIC DNA]</scope>
    <source>
        <strain evidence="2 3">S36L11</strain>
    </source>
</reference>
<dbReference type="EMBL" id="JGDJ01000062">
    <property type="protein sequence ID" value="EXZ31232.1"/>
    <property type="molecule type" value="Genomic_DNA"/>
</dbReference>